<accession>A0A2A2A8A9</accession>
<feature type="transmembrane region" description="Helical" evidence="19">
    <location>
        <begin position="138"/>
        <end position="157"/>
    </location>
</feature>
<dbReference type="RefSeq" id="WP_095549821.1">
    <property type="nucleotide sequence ID" value="NZ_NSJF01000003.1"/>
</dbReference>
<comment type="caution">
    <text evidence="20">The sequence shown here is derived from an EMBL/GenBank/DDBJ whole genome shotgun (WGS) entry which is preliminary data.</text>
</comment>
<feature type="transmembrane region" description="Helical" evidence="19">
    <location>
        <begin position="111"/>
        <end position="132"/>
    </location>
</feature>
<keyword evidence="12 18" id="KW-0548">Nucleotidyltransferase</keyword>
<dbReference type="Pfam" id="PF01148">
    <property type="entry name" value="CTP_transf_1"/>
    <property type="match status" value="1"/>
</dbReference>
<comment type="subcellular location">
    <subcellularLocation>
        <location evidence="2">Cell membrane</location>
        <topology evidence="2">Multi-pass membrane protein</topology>
    </subcellularLocation>
</comment>
<evidence type="ECO:0000256" key="15">
    <source>
        <dbReference type="ARBA" id="ARBA00023136"/>
    </source>
</evidence>
<evidence type="ECO:0000256" key="4">
    <source>
        <dbReference type="ARBA" id="ARBA00005189"/>
    </source>
</evidence>
<keyword evidence="16" id="KW-0594">Phospholipid biosynthesis</keyword>
<evidence type="ECO:0000256" key="10">
    <source>
        <dbReference type="ARBA" id="ARBA00022679"/>
    </source>
</evidence>
<feature type="transmembrane region" description="Helical" evidence="19">
    <location>
        <begin position="80"/>
        <end position="99"/>
    </location>
</feature>
<comment type="pathway">
    <text evidence="3 18">Phospholipid metabolism; CDP-diacylglycerol biosynthesis; CDP-diacylglycerol from sn-glycerol 3-phosphate: step 3/3.</text>
</comment>
<gene>
    <name evidence="20" type="ORF">CK620_07820</name>
</gene>
<dbReference type="InterPro" id="IPR000374">
    <property type="entry name" value="PC_trans"/>
</dbReference>
<reference evidence="20 21" key="1">
    <citation type="submission" date="2017-08" db="EMBL/GenBank/DDBJ databases">
        <title>WGS of Clinical strains of the CDC Group NO-1 linked to zoonotic infections in humans.</title>
        <authorList>
            <person name="Bernier A.-M."/>
            <person name="Bernard K."/>
        </authorList>
    </citation>
    <scope>NUCLEOTIDE SEQUENCE [LARGE SCALE GENOMIC DNA]</scope>
    <source>
        <strain evidence="20 21">NML03-0146</strain>
    </source>
</reference>
<evidence type="ECO:0000256" key="19">
    <source>
        <dbReference type="SAM" id="Phobius"/>
    </source>
</evidence>
<keyword evidence="11 18" id="KW-0812">Transmembrane</keyword>
<keyword evidence="17" id="KW-1208">Phospholipid metabolism</keyword>
<keyword evidence="10 18" id="KW-0808">Transferase</keyword>
<keyword evidence="9" id="KW-0444">Lipid biosynthesis</keyword>
<keyword evidence="8" id="KW-1003">Cell membrane</keyword>
<protein>
    <recommendedName>
        <fullName evidence="7 18">Phosphatidate cytidylyltransferase</fullName>
        <ecNumber evidence="6 18">2.7.7.41</ecNumber>
    </recommendedName>
</protein>
<dbReference type="EMBL" id="NSJF01000003">
    <property type="protein sequence ID" value="PAT34770.1"/>
    <property type="molecule type" value="Genomic_DNA"/>
</dbReference>
<dbReference type="PANTHER" id="PTHR46382:SF1">
    <property type="entry name" value="PHOSPHATIDATE CYTIDYLYLTRANSFERASE"/>
    <property type="match status" value="1"/>
</dbReference>
<evidence type="ECO:0000256" key="14">
    <source>
        <dbReference type="ARBA" id="ARBA00023098"/>
    </source>
</evidence>
<feature type="transmembrane region" description="Helical" evidence="19">
    <location>
        <begin position="219"/>
        <end position="240"/>
    </location>
</feature>
<dbReference type="UniPathway" id="UPA00557">
    <property type="reaction ID" value="UER00614"/>
</dbReference>
<evidence type="ECO:0000313" key="21">
    <source>
        <dbReference type="Proteomes" id="UP000217999"/>
    </source>
</evidence>
<feature type="transmembrane region" description="Helical" evidence="19">
    <location>
        <begin position="53"/>
        <end position="74"/>
    </location>
</feature>
<feature type="transmembrane region" description="Helical" evidence="19">
    <location>
        <begin position="269"/>
        <end position="287"/>
    </location>
</feature>
<dbReference type="GO" id="GO:0005886">
    <property type="term" value="C:plasma membrane"/>
    <property type="evidence" value="ECO:0007669"/>
    <property type="project" value="UniProtKB-SubCell"/>
</dbReference>
<keyword evidence="14" id="KW-0443">Lipid metabolism</keyword>
<evidence type="ECO:0000256" key="5">
    <source>
        <dbReference type="ARBA" id="ARBA00010185"/>
    </source>
</evidence>
<evidence type="ECO:0000256" key="2">
    <source>
        <dbReference type="ARBA" id="ARBA00004651"/>
    </source>
</evidence>
<sequence length="288" mass="31114">MLKQRIITALALLAVILVCLFAPWDWPFVVLVTAVLSITAWEWARLNGIGGMAARMVGLVFALGCTVAALNGVQEVSKPSLFWLLFSMAWLVGAVFVLREGTAGWLALPRALRLLLGIVVFAVVWVAVLRAYQLGINYLLSLMALVWMADIGAYFAGRTFGQKLVARKLAPTVSPGKSWEGVFGGMIGVVLLAFLWLWLDRSLAEDWGRSFYGLVRQQGLTMMIGVCLALTAMSVLGDLLESLIKRAAGVKDSSAILPGHGGMLDRIDGLLPVMPMGMLVLALLARAV</sequence>
<evidence type="ECO:0000256" key="12">
    <source>
        <dbReference type="ARBA" id="ARBA00022695"/>
    </source>
</evidence>
<keyword evidence="15 19" id="KW-0472">Membrane</keyword>
<dbReference type="AlphaFoldDB" id="A0A2A2A8A9"/>
<comment type="catalytic activity">
    <reaction evidence="1 18">
        <text>a 1,2-diacyl-sn-glycero-3-phosphate + CTP + H(+) = a CDP-1,2-diacyl-sn-glycerol + diphosphate</text>
        <dbReference type="Rhea" id="RHEA:16229"/>
        <dbReference type="ChEBI" id="CHEBI:15378"/>
        <dbReference type="ChEBI" id="CHEBI:33019"/>
        <dbReference type="ChEBI" id="CHEBI:37563"/>
        <dbReference type="ChEBI" id="CHEBI:58332"/>
        <dbReference type="ChEBI" id="CHEBI:58608"/>
        <dbReference type="EC" id="2.7.7.41"/>
    </reaction>
</comment>
<dbReference type="PROSITE" id="PS01315">
    <property type="entry name" value="CDS"/>
    <property type="match status" value="1"/>
</dbReference>
<dbReference type="Proteomes" id="UP000217999">
    <property type="component" value="Unassembled WGS sequence"/>
</dbReference>
<evidence type="ECO:0000256" key="13">
    <source>
        <dbReference type="ARBA" id="ARBA00022989"/>
    </source>
</evidence>
<dbReference type="GO" id="GO:0004605">
    <property type="term" value="F:phosphatidate cytidylyltransferase activity"/>
    <property type="evidence" value="ECO:0007669"/>
    <property type="project" value="UniProtKB-EC"/>
</dbReference>
<feature type="transmembrane region" description="Helical" evidence="19">
    <location>
        <begin position="7"/>
        <end position="24"/>
    </location>
</feature>
<evidence type="ECO:0000256" key="1">
    <source>
        <dbReference type="ARBA" id="ARBA00001698"/>
    </source>
</evidence>
<dbReference type="PANTHER" id="PTHR46382">
    <property type="entry name" value="PHOSPHATIDATE CYTIDYLYLTRANSFERASE"/>
    <property type="match status" value="1"/>
</dbReference>
<evidence type="ECO:0000256" key="8">
    <source>
        <dbReference type="ARBA" id="ARBA00022475"/>
    </source>
</evidence>
<evidence type="ECO:0000256" key="6">
    <source>
        <dbReference type="ARBA" id="ARBA00012487"/>
    </source>
</evidence>
<name>A0A2A2A8A9_9BURK</name>
<evidence type="ECO:0000256" key="18">
    <source>
        <dbReference type="RuleBase" id="RU003938"/>
    </source>
</evidence>
<keyword evidence="13 19" id="KW-1133">Transmembrane helix</keyword>
<evidence type="ECO:0000256" key="17">
    <source>
        <dbReference type="ARBA" id="ARBA00023264"/>
    </source>
</evidence>
<comment type="pathway">
    <text evidence="4">Lipid metabolism.</text>
</comment>
<dbReference type="EC" id="2.7.7.41" evidence="6 18"/>
<evidence type="ECO:0000313" key="20">
    <source>
        <dbReference type="EMBL" id="PAT34770.1"/>
    </source>
</evidence>
<feature type="transmembrane region" description="Helical" evidence="19">
    <location>
        <begin position="178"/>
        <end position="199"/>
    </location>
</feature>
<evidence type="ECO:0000256" key="9">
    <source>
        <dbReference type="ARBA" id="ARBA00022516"/>
    </source>
</evidence>
<evidence type="ECO:0000256" key="3">
    <source>
        <dbReference type="ARBA" id="ARBA00005119"/>
    </source>
</evidence>
<comment type="similarity">
    <text evidence="5 18">Belongs to the CDS family.</text>
</comment>
<evidence type="ECO:0000256" key="16">
    <source>
        <dbReference type="ARBA" id="ARBA00023209"/>
    </source>
</evidence>
<evidence type="ECO:0000256" key="11">
    <source>
        <dbReference type="ARBA" id="ARBA00022692"/>
    </source>
</evidence>
<organism evidence="20 21">
    <name type="scientific">Vandammella animalimorsus</name>
    <dbReference type="NCBI Taxonomy" id="2029117"/>
    <lineage>
        <taxon>Bacteria</taxon>
        <taxon>Pseudomonadati</taxon>
        <taxon>Pseudomonadota</taxon>
        <taxon>Betaproteobacteria</taxon>
        <taxon>Burkholderiales</taxon>
        <taxon>Comamonadaceae</taxon>
        <taxon>Vandammella</taxon>
    </lineage>
</organism>
<evidence type="ECO:0000256" key="7">
    <source>
        <dbReference type="ARBA" id="ARBA00019373"/>
    </source>
</evidence>
<dbReference type="GO" id="GO:0016024">
    <property type="term" value="P:CDP-diacylglycerol biosynthetic process"/>
    <property type="evidence" value="ECO:0007669"/>
    <property type="project" value="UniProtKB-UniPathway"/>
</dbReference>
<proteinExistence type="inferred from homology"/>